<dbReference type="Proteomes" id="UP000500857">
    <property type="component" value="Chromosome"/>
</dbReference>
<name>A0A6H1TYZ2_9CYAN</name>
<keyword evidence="3" id="KW-1185">Reference proteome</keyword>
<organism evidence="2 3">
    <name type="scientific">Oxynema aestuarii AP17</name>
    <dbReference type="NCBI Taxonomy" id="2064643"/>
    <lineage>
        <taxon>Bacteria</taxon>
        <taxon>Bacillati</taxon>
        <taxon>Cyanobacteriota</taxon>
        <taxon>Cyanophyceae</taxon>
        <taxon>Oscillatoriophycideae</taxon>
        <taxon>Oscillatoriales</taxon>
        <taxon>Oscillatoriaceae</taxon>
        <taxon>Oxynema</taxon>
        <taxon>Oxynema aestuarii</taxon>
    </lineage>
</organism>
<dbReference type="AlphaFoldDB" id="A0A6H1TYZ2"/>
<dbReference type="RefSeq" id="WP_168569579.1">
    <property type="nucleotide sequence ID" value="NZ_CP051167.1"/>
</dbReference>
<dbReference type="EMBL" id="CP051167">
    <property type="protein sequence ID" value="QIZ71426.1"/>
    <property type="molecule type" value="Genomic_DNA"/>
</dbReference>
<accession>A0A6H1TYZ2</accession>
<protein>
    <submittedName>
        <fullName evidence="2">DUF2203 domain-containing protein</fullName>
    </submittedName>
</protein>
<evidence type="ECO:0000313" key="3">
    <source>
        <dbReference type="Proteomes" id="UP000500857"/>
    </source>
</evidence>
<dbReference type="KEGG" id="oxy:HCG48_13245"/>
<gene>
    <name evidence="2" type="ORF">HCG48_13245</name>
</gene>
<feature type="compositionally biased region" description="Basic and acidic residues" evidence="1">
    <location>
        <begin position="49"/>
        <end position="69"/>
    </location>
</feature>
<sequence length="130" mass="15463">MSSPPDPHRDRPESEEFDEFDRALAEVEQALDRFKQRYSDVRRDREQIEQLKQRREDVRREAKQTPKGDRSHRRELKEELEQIEAAIETLEIHLESQLFSWKTLKEPFWQAVRFGGLGIVVGWILKSCSG</sequence>
<proteinExistence type="predicted"/>
<feature type="region of interest" description="Disordered" evidence="1">
    <location>
        <begin position="49"/>
        <end position="76"/>
    </location>
</feature>
<evidence type="ECO:0000313" key="2">
    <source>
        <dbReference type="EMBL" id="QIZ71426.1"/>
    </source>
</evidence>
<reference evidence="2 3" key="1">
    <citation type="submission" date="2020-04" db="EMBL/GenBank/DDBJ databases">
        <authorList>
            <person name="Basu S."/>
            <person name="Maruthanayagam V."/>
            <person name="Chakraborty S."/>
            <person name="Pramanik A."/>
            <person name="Mukherjee J."/>
            <person name="Brink B."/>
        </authorList>
    </citation>
    <scope>NUCLEOTIDE SEQUENCE [LARGE SCALE GENOMIC DNA]</scope>
    <source>
        <strain evidence="2 3">AP17</strain>
    </source>
</reference>
<evidence type="ECO:0000256" key="1">
    <source>
        <dbReference type="SAM" id="MobiDB-lite"/>
    </source>
</evidence>